<comment type="subcellular location">
    <subcellularLocation>
        <location evidence="2 19">Cell membrane</location>
        <topology evidence="2 19">Multi-pass membrane protein</topology>
    </subcellularLocation>
</comment>
<evidence type="ECO:0000256" key="1">
    <source>
        <dbReference type="ARBA" id="ARBA00001946"/>
    </source>
</evidence>
<evidence type="ECO:0000256" key="8">
    <source>
        <dbReference type="ARBA" id="ARBA00022573"/>
    </source>
</evidence>
<protein>
    <recommendedName>
        <fullName evidence="6 19">Adenosylcobinamide-GDP ribazoletransferase</fullName>
        <ecNumber evidence="5 19">2.7.8.26</ecNumber>
    </recommendedName>
    <alternativeName>
        <fullName evidence="16 19">Cobalamin synthase</fullName>
    </alternativeName>
    <alternativeName>
        <fullName evidence="15 19">Cobalamin-5'-phosphate synthase</fullName>
    </alternativeName>
</protein>
<name>A0A1X4Y047_9BACT</name>
<dbReference type="PANTHER" id="PTHR34148:SF1">
    <property type="entry name" value="ADENOSYLCOBINAMIDE-GDP RIBAZOLETRANSFERASE"/>
    <property type="match status" value="1"/>
</dbReference>
<comment type="catalytic activity">
    <reaction evidence="17 19">
        <text>alpha-ribazole + adenosylcob(III)inamide-GDP = adenosylcob(III)alamin + GMP + H(+)</text>
        <dbReference type="Rhea" id="RHEA:16049"/>
        <dbReference type="ChEBI" id="CHEBI:10329"/>
        <dbReference type="ChEBI" id="CHEBI:15378"/>
        <dbReference type="ChEBI" id="CHEBI:18408"/>
        <dbReference type="ChEBI" id="CHEBI:58115"/>
        <dbReference type="ChEBI" id="CHEBI:60487"/>
        <dbReference type="EC" id="2.7.8.26"/>
    </reaction>
</comment>
<evidence type="ECO:0000256" key="6">
    <source>
        <dbReference type="ARBA" id="ARBA00015850"/>
    </source>
</evidence>
<dbReference type="STRING" id="1562698.DESAMIL20_277"/>
<comment type="pathway">
    <text evidence="3 19">Cofactor biosynthesis; adenosylcobalamin biosynthesis; adenosylcobalamin from cob(II)yrinate a,c-diamide: step 7/7.</text>
</comment>
<keyword evidence="12 19" id="KW-1133">Transmembrane helix</keyword>
<dbReference type="InterPro" id="IPR003805">
    <property type="entry name" value="CobS"/>
</dbReference>
<dbReference type="GO" id="GO:0009236">
    <property type="term" value="P:cobalamin biosynthetic process"/>
    <property type="evidence" value="ECO:0007669"/>
    <property type="project" value="UniProtKB-UniRule"/>
</dbReference>
<evidence type="ECO:0000256" key="7">
    <source>
        <dbReference type="ARBA" id="ARBA00022475"/>
    </source>
</evidence>
<dbReference type="OrthoDB" id="9794223at2"/>
<evidence type="ECO:0000256" key="17">
    <source>
        <dbReference type="ARBA" id="ARBA00048623"/>
    </source>
</evidence>
<dbReference type="HAMAP" id="MF_00719">
    <property type="entry name" value="CobS"/>
    <property type="match status" value="1"/>
</dbReference>
<dbReference type="RefSeq" id="WP_086033085.1">
    <property type="nucleotide sequence ID" value="NZ_MDSU01000001.1"/>
</dbReference>
<feature type="transmembrane region" description="Helical" evidence="19">
    <location>
        <begin position="224"/>
        <end position="246"/>
    </location>
</feature>
<evidence type="ECO:0000256" key="14">
    <source>
        <dbReference type="ARBA" id="ARBA00025228"/>
    </source>
</evidence>
<evidence type="ECO:0000256" key="13">
    <source>
        <dbReference type="ARBA" id="ARBA00023136"/>
    </source>
</evidence>
<keyword evidence="13 19" id="KW-0472">Membrane</keyword>
<dbReference type="GO" id="GO:0005886">
    <property type="term" value="C:plasma membrane"/>
    <property type="evidence" value="ECO:0007669"/>
    <property type="project" value="UniProtKB-SubCell"/>
</dbReference>
<keyword evidence="21" id="KW-1185">Reference proteome</keyword>
<feature type="transmembrane region" description="Helical" evidence="19">
    <location>
        <begin position="36"/>
        <end position="56"/>
    </location>
</feature>
<evidence type="ECO:0000256" key="16">
    <source>
        <dbReference type="ARBA" id="ARBA00032853"/>
    </source>
</evidence>
<evidence type="ECO:0000256" key="11">
    <source>
        <dbReference type="ARBA" id="ARBA00022842"/>
    </source>
</evidence>
<proteinExistence type="inferred from homology"/>
<keyword evidence="9 19" id="KW-0808">Transferase</keyword>
<comment type="function">
    <text evidence="14 19">Joins adenosylcobinamide-GDP and alpha-ribazole to generate adenosylcobalamin (Ado-cobalamin). Also synthesizes adenosylcobalamin 5'-phosphate from adenosylcobinamide-GDP and alpha-ribazole 5'-phosphate.</text>
</comment>
<gene>
    <name evidence="19" type="primary">cobS</name>
    <name evidence="20" type="ORF">DESAMIL20_277</name>
</gene>
<evidence type="ECO:0000256" key="18">
    <source>
        <dbReference type="ARBA" id="ARBA00049504"/>
    </source>
</evidence>
<dbReference type="GO" id="GO:0051073">
    <property type="term" value="F:adenosylcobinamide-GDP ribazoletransferase activity"/>
    <property type="evidence" value="ECO:0007669"/>
    <property type="project" value="UniProtKB-UniRule"/>
</dbReference>
<keyword evidence="11 19" id="KW-0460">Magnesium</keyword>
<comment type="cofactor">
    <cofactor evidence="1 19">
        <name>Mg(2+)</name>
        <dbReference type="ChEBI" id="CHEBI:18420"/>
    </cofactor>
</comment>
<dbReference type="PANTHER" id="PTHR34148">
    <property type="entry name" value="ADENOSYLCOBINAMIDE-GDP RIBAZOLETRANSFERASE"/>
    <property type="match status" value="1"/>
</dbReference>
<keyword evidence="8 19" id="KW-0169">Cobalamin biosynthesis</keyword>
<comment type="catalytic activity">
    <reaction evidence="18 19">
        <text>alpha-ribazole 5'-phosphate + adenosylcob(III)inamide-GDP = adenosylcob(III)alamin 5'-phosphate + GMP + H(+)</text>
        <dbReference type="Rhea" id="RHEA:23560"/>
        <dbReference type="ChEBI" id="CHEBI:15378"/>
        <dbReference type="ChEBI" id="CHEBI:57918"/>
        <dbReference type="ChEBI" id="CHEBI:58115"/>
        <dbReference type="ChEBI" id="CHEBI:60487"/>
        <dbReference type="ChEBI" id="CHEBI:60493"/>
        <dbReference type="EC" id="2.7.8.26"/>
    </reaction>
</comment>
<comment type="similarity">
    <text evidence="4 19">Belongs to the CobS family.</text>
</comment>
<dbReference type="EMBL" id="MDSU01000001">
    <property type="protein sequence ID" value="OSS43169.1"/>
    <property type="molecule type" value="Genomic_DNA"/>
</dbReference>
<feature type="transmembrane region" description="Helical" evidence="19">
    <location>
        <begin position="135"/>
        <end position="159"/>
    </location>
</feature>
<evidence type="ECO:0000256" key="12">
    <source>
        <dbReference type="ARBA" id="ARBA00022989"/>
    </source>
</evidence>
<comment type="caution">
    <text evidence="20">The sequence shown here is derived from an EMBL/GenBank/DDBJ whole genome shotgun (WGS) entry which is preliminary data.</text>
</comment>
<sequence>MKKLLVGFAIAWNMLTAIPIFRTHTFKEGYMGFSCVSYGIVGFILGSIIYCINLLFQNQSPQVLIKILLFGFYTLSYGALHLDGLFDSLDAIFLKAPREKVLSVLKDPHLGAFSVIFGTLFLITKLSAFAYLNHMLFFILIAASSRYSVIFSIKFFPYISHGMAENAKKELKIYHLAIASLLMIILCTFVYNLAVIFLGLSVFFSMFLGYLLTKKFGGLNGDMYGFLIEANELLMLLASIFFGKYLS</sequence>
<dbReference type="GO" id="GO:0008818">
    <property type="term" value="F:cobalamin 5'-phosphate synthase activity"/>
    <property type="evidence" value="ECO:0007669"/>
    <property type="project" value="UniProtKB-UniRule"/>
</dbReference>
<evidence type="ECO:0000256" key="9">
    <source>
        <dbReference type="ARBA" id="ARBA00022679"/>
    </source>
</evidence>
<keyword evidence="10 19" id="KW-0812">Transmembrane</keyword>
<reference evidence="20 21" key="1">
    <citation type="journal article" date="2017" name="Front. Microbiol.">
        <title>Genome Sequence of Desulfurella amilsii Strain TR1 and Comparative Genomics of Desulfurellaceae Family.</title>
        <authorList>
            <person name="Florentino A.P."/>
            <person name="Stams A.J."/>
            <person name="Sanchez-Andrea I."/>
        </authorList>
    </citation>
    <scope>NUCLEOTIDE SEQUENCE [LARGE SCALE GENOMIC DNA]</scope>
    <source>
        <strain evidence="20 21">TR1</strain>
    </source>
</reference>
<evidence type="ECO:0000256" key="19">
    <source>
        <dbReference type="HAMAP-Rule" id="MF_00719"/>
    </source>
</evidence>
<accession>A0A1X4Y047</accession>
<evidence type="ECO:0000313" key="20">
    <source>
        <dbReference type="EMBL" id="OSS43169.1"/>
    </source>
</evidence>
<evidence type="ECO:0000313" key="21">
    <source>
        <dbReference type="Proteomes" id="UP000194141"/>
    </source>
</evidence>
<organism evidence="20 21">
    <name type="scientific">Desulfurella amilsii</name>
    <dbReference type="NCBI Taxonomy" id="1562698"/>
    <lineage>
        <taxon>Bacteria</taxon>
        <taxon>Pseudomonadati</taxon>
        <taxon>Campylobacterota</taxon>
        <taxon>Desulfurellia</taxon>
        <taxon>Desulfurellales</taxon>
        <taxon>Desulfurellaceae</taxon>
        <taxon>Desulfurella</taxon>
    </lineage>
</organism>
<keyword evidence="7 19" id="KW-1003">Cell membrane</keyword>
<evidence type="ECO:0000256" key="2">
    <source>
        <dbReference type="ARBA" id="ARBA00004651"/>
    </source>
</evidence>
<feature type="transmembrane region" description="Helical" evidence="19">
    <location>
        <begin position="179"/>
        <end position="212"/>
    </location>
</feature>
<dbReference type="Proteomes" id="UP000194141">
    <property type="component" value="Unassembled WGS sequence"/>
</dbReference>
<dbReference type="UniPathway" id="UPA00148">
    <property type="reaction ID" value="UER00238"/>
</dbReference>
<feature type="transmembrane region" description="Helical" evidence="19">
    <location>
        <begin position="63"/>
        <end position="80"/>
    </location>
</feature>
<evidence type="ECO:0000256" key="15">
    <source>
        <dbReference type="ARBA" id="ARBA00032605"/>
    </source>
</evidence>
<dbReference type="EC" id="2.7.8.26" evidence="5 19"/>
<feature type="transmembrane region" description="Helical" evidence="19">
    <location>
        <begin position="110"/>
        <end position="128"/>
    </location>
</feature>
<dbReference type="Pfam" id="PF02654">
    <property type="entry name" value="CobS"/>
    <property type="match status" value="1"/>
</dbReference>
<evidence type="ECO:0000256" key="3">
    <source>
        <dbReference type="ARBA" id="ARBA00004663"/>
    </source>
</evidence>
<evidence type="ECO:0000256" key="10">
    <source>
        <dbReference type="ARBA" id="ARBA00022692"/>
    </source>
</evidence>
<evidence type="ECO:0000256" key="5">
    <source>
        <dbReference type="ARBA" id="ARBA00013200"/>
    </source>
</evidence>
<evidence type="ECO:0000256" key="4">
    <source>
        <dbReference type="ARBA" id="ARBA00010561"/>
    </source>
</evidence>
<dbReference type="AlphaFoldDB" id="A0A1X4Y047"/>